<sequence length="125" mass="13630">MKLSISVLAASALLFTGIMASPIAVPSATESSAASNYNETISPSGNSTDISMEGATVCIQGTKNLMCYGGTYKKCVKHRSVSERTAPNTCGFWCNKFEKIDDCGFNKLKYNYHPDWSCKEARYDC</sequence>
<feature type="chain" id="PRO_5003834519" evidence="1">
    <location>
        <begin position="21"/>
        <end position="125"/>
    </location>
</feature>
<dbReference type="EMBL" id="CAIF01000252">
    <property type="protein sequence ID" value="CCH46531.1"/>
    <property type="molecule type" value="Genomic_DNA"/>
</dbReference>
<gene>
    <name evidence="2" type="ORF">BN7_6124</name>
</gene>
<proteinExistence type="predicted"/>
<comment type="caution">
    <text evidence="2">The sequence shown here is derived from an EMBL/GenBank/DDBJ whole genome shotgun (WGS) entry which is preliminary data.</text>
</comment>
<accession>K0KTN2</accession>
<keyword evidence="3" id="KW-1185">Reference proteome</keyword>
<dbReference type="InParanoid" id="K0KTN2"/>
<dbReference type="HOGENOM" id="CLU_127832_0_0_1"/>
<reference evidence="2 3" key="1">
    <citation type="journal article" date="2012" name="Eukaryot. Cell">
        <title>Draft genome sequence of Wickerhamomyces ciferrii NRRL Y-1031 F-60-10.</title>
        <authorList>
            <person name="Schneider J."/>
            <person name="Andrea H."/>
            <person name="Blom J."/>
            <person name="Jaenicke S."/>
            <person name="Ruckert C."/>
            <person name="Schorsch C."/>
            <person name="Szczepanowski R."/>
            <person name="Farwick M."/>
            <person name="Goesmann A."/>
            <person name="Puhler A."/>
            <person name="Schaffer S."/>
            <person name="Tauch A."/>
            <person name="Kohler T."/>
            <person name="Brinkrolf K."/>
        </authorList>
    </citation>
    <scope>NUCLEOTIDE SEQUENCE [LARGE SCALE GENOMIC DNA]</scope>
    <source>
        <strain evidence="3">ATCC 14091 / BCRC 22168 / CBS 111 / JCM 3599 / NBRC 0793 / NRRL Y-1031 F-60-10</strain>
    </source>
</reference>
<evidence type="ECO:0000313" key="2">
    <source>
        <dbReference type="EMBL" id="CCH46531.1"/>
    </source>
</evidence>
<dbReference type="Proteomes" id="UP000009328">
    <property type="component" value="Unassembled WGS sequence"/>
</dbReference>
<dbReference type="AlphaFoldDB" id="K0KTN2"/>
<evidence type="ECO:0000256" key="1">
    <source>
        <dbReference type="SAM" id="SignalP"/>
    </source>
</evidence>
<organism evidence="2 3">
    <name type="scientific">Wickerhamomyces ciferrii (strain ATCC 14091 / BCRC 22168 / CBS 111 / JCM 3599 / NBRC 0793 / NRRL Y-1031 F-60-10)</name>
    <name type="common">Yeast</name>
    <name type="synonym">Pichia ciferrii</name>
    <dbReference type="NCBI Taxonomy" id="1206466"/>
    <lineage>
        <taxon>Eukaryota</taxon>
        <taxon>Fungi</taxon>
        <taxon>Dikarya</taxon>
        <taxon>Ascomycota</taxon>
        <taxon>Saccharomycotina</taxon>
        <taxon>Saccharomycetes</taxon>
        <taxon>Phaffomycetales</taxon>
        <taxon>Wickerhamomycetaceae</taxon>
        <taxon>Wickerhamomyces</taxon>
    </lineage>
</organism>
<name>K0KTN2_WICCF</name>
<feature type="signal peptide" evidence="1">
    <location>
        <begin position="1"/>
        <end position="20"/>
    </location>
</feature>
<protein>
    <submittedName>
        <fullName evidence="2">Secreted protein</fullName>
    </submittedName>
</protein>
<evidence type="ECO:0000313" key="3">
    <source>
        <dbReference type="Proteomes" id="UP000009328"/>
    </source>
</evidence>
<keyword evidence="1" id="KW-0732">Signal</keyword>